<dbReference type="InterPro" id="IPR050261">
    <property type="entry name" value="FrsA_esterase"/>
</dbReference>
<dbReference type="Gene3D" id="3.40.50.1820">
    <property type="entry name" value="alpha/beta hydrolase"/>
    <property type="match status" value="1"/>
</dbReference>
<accession>A0ABQ5V0L4</accession>
<evidence type="ECO:0000259" key="3">
    <source>
        <dbReference type="Pfam" id="PF12697"/>
    </source>
</evidence>
<feature type="domain" description="AB hydrolase-1" evidence="3">
    <location>
        <begin position="38"/>
        <end position="239"/>
    </location>
</feature>
<evidence type="ECO:0000256" key="1">
    <source>
        <dbReference type="ARBA" id="ARBA00022801"/>
    </source>
</evidence>
<comment type="caution">
    <text evidence="4">The sequence shown here is derived from an EMBL/GenBank/DDBJ whole genome shotgun (WGS) entry which is preliminary data.</text>
</comment>
<keyword evidence="1" id="KW-0378">Hydrolase</keyword>
<sequence length="270" mass="29196">MRYATHMKTERFTFPGALGHDLAGRLDLPDNGEVLDYVVFAHGFTIGKNFKPLQTIAKALVEQGYGMLRFDFTGLGDSGGDFSDTNFSTNVSEIQAAAGYLADHYGAPGLLVGHSFGGTAALKAAESLPSVTAVATIGSPCSTSHIVHNFADKLEEIIESGQAEVMLAGRPFVIKNQFLDDIKKHDVAEGLADLNRALLVFHSPQDRVVNIDNASHIFRYAKHPKSFVSLDGADHLLLKNDDDADYVGRVLAAWALRYDRGSPDRDSTSA</sequence>
<gene>
    <name evidence="4" type="ORF">GCM10007854_11590</name>
</gene>
<evidence type="ECO:0000313" key="4">
    <source>
        <dbReference type="EMBL" id="GLQ20204.1"/>
    </source>
</evidence>
<dbReference type="EMBL" id="BSNJ01000002">
    <property type="protein sequence ID" value="GLQ20204.1"/>
    <property type="molecule type" value="Genomic_DNA"/>
</dbReference>
<evidence type="ECO:0000313" key="5">
    <source>
        <dbReference type="Proteomes" id="UP001161390"/>
    </source>
</evidence>
<organism evidence="4 5">
    <name type="scientific">Algimonas porphyrae</name>
    <dbReference type="NCBI Taxonomy" id="1128113"/>
    <lineage>
        <taxon>Bacteria</taxon>
        <taxon>Pseudomonadati</taxon>
        <taxon>Pseudomonadota</taxon>
        <taxon>Alphaproteobacteria</taxon>
        <taxon>Maricaulales</taxon>
        <taxon>Robiginitomaculaceae</taxon>
        <taxon>Algimonas</taxon>
    </lineage>
</organism>
<reference evidence="4" key="2">
    <citation type="submission" date="2023-01" db="EMBL/GenBank/DDBJ databases">
        <title>Draft genome sequence of Algimonas porphyrae strain NBRC 108216.</title>
        <authorList>
            <person name="Sun Q."/>
            <person name="Mori K."/>
        </authorList>
    </citation>
    <scope>NUCLEOTIDE SEQUENCE</scope>
    <source>
        <strain evidence="4">NBRC 108216</strain>
    </source>
</reference>
<protein>
    <recommendedName>
        <fullName evidence="3">AB hydrolase-1 domain-containing protein</fullName>
    </recommendedName>
</protein>
<dbReference type="Proteomes" id="UP001161390">
    <property type="component" value="Unassembled WGS sequence"/>
</dbReference>
<dbReference type="PANTHER" id="PTHR22946">
    <property type="entry name" value="DIENELACTONE HYDROLASE DOMAIN-CONTAINING PROTEIN-RELATED"/>
    <property type="match status" value="1"/>
</dbReference>
<comment type="similarity">
    <text evidence="2">Belongs to the AB hydrolase superfamily. FUS2 hydrolase family.</text>
</comment>
<dbReference type="Pfam" id="PF12697">
    <property type="entry name" value="Abhydrolase_6"/>
    <property type="match status" value="1"/>
</dbReference>
<name>A0ABQ5V0L4_9PROT</name>
<reference evidence="4" key="1">
    <citation type="journal article" date="2014" name="Int. J. Syst. Evol. Microbiol.">
        <title>Complete genome of a new Firmicutes species belonging to the dominant human colonic microbiota ('Ruminococcus bicirculans') reveals two chromosomes and a selective capacity to utilize plant glucans.</title>
        <authorList>
            <consortium name="NISC Comparative Sequencing Program"/>
            <person name="Wegmann U."/>
            <person name="Louis P."/>
            <person name="Goesmann A."/>
            <person name="Henrissat B."/>
            <person name="Duncan S.H."/>
            <person name="Flint H.J."/>
        </authorList>
    </citation>
    <scope>NUCLEOTIDE SEQUENCE</scope>
    <source>
        <strain evidence="4">NBRC 108216</strain>
    </source>
</reference>
<evidence type="ECO:0000256" key="2">
    <source>
        <dbReference type="ARBA" id="ARBA00038115"/>
    </source>
</evidence>
<dbReference type="InterPro" id="IPR029058">
    <property type="entry name" value="AB_hydrolase_fold"/>
</dbReference>
<dbReference type="InterPro" id="IPR000073">
    <property type="entry name" value="AB_hydrolase_1"/>
</dbReference>
<keyword evidence="5" id="KW-1185">Reference proteome</keyword>
<proteinExistence type="inferred from homology"/>
<dbReference type="PANTHER" id="PTHR22946:SF9">
    <property type="entry name" value="POLYKETIDE TRANSFERASE AF380"/>
    <property type="match status" value="1"/>
</dbReference>
<dbReference type="SUPFAM" id="SSF53474">
    <property type="entry name" value="alpha/beta-Hydrolases"/>
    <property type="match status" value="1"/>
</dbReference>